<feature type="region of interest" description="Disordered" evidence="1">
    <location>
        <begin position="539"/>
        <end position="562"/>
    </location>
</feature>
<evidence type="ECO:0000313" key="5">
    <source>
        <dbReference type="Proteomes" id="UP000326202"/>
    </source>
</evidence>
<dbReference type="PANTHER" id="PTHR43767:SF1">
    <property type="entry name" value="NONRIBOSOMAL PEPTIDE SYNTHASE PES1 (EUROFUNG)-RELATED"/>
    <property type="match status" value="1"/>
</dbReference>
<dbReference type="Pfam" id="PF13193">
    <property type="entry name" value="AMP-binding_C"/>
    <property type="match status" value="1"/>
</dbReference>
<dbReference type="PROSITE" id="PS00455">
    <property type="entry name" value="AMP_BINDING"/>
    <property type="match status" value="1"/>
</dbReference>
<dbReference type="AlphaFoldDB" id="A0A5J6ML26"/>
<keyword evidence="5" id="KW-1185">Reference proteome</keyword>
<dbReference type="InterPro" id="IPR020845">
    <property type="entry name" value="AMP-binding_CS"/>
</dbReference>
<dbReference type="Gene3D" id="3.30.300.30">
    <property type="match status" value="1"/>
</dbReference>
<dbReference type="SUPFAM" id="SSF56801">
    <property type="entry name" value="Acetyl-CoA synthetase-like"/>
    <property type="match status" value="1"/>
</dbReference>
<dbReference type="Proteomes" id="UP000326202">
    <property type="component" value="Chromosome"/>
</dbReference>
<dbReference type="InterPro" id="IPR050237">
    <property type="entry name" value="ATP-dep_AMP-bd_enzyme"/>
</dbReference>
<accession>A0A5J6ML26</accession>
<dbReference type="InterPro" id="IPR000873">
    <property type="entry name" value="AMP-dep_synth/lig_dom"/>
</dbReference>
<feature type="domain" description="AMP-dependent synthetase/ligase" evidence="2">
    <location>
        <begin position="21"/>
        <end position="399"/>
    </location>
</feature>
<sequence length="562" mass="62173">MARSSPRSLAAGYYTIATLLAERARTMRRRPAIVSDEGSLTYGELEEDSRRLAAVFAAQGIGPGTTVLLMLDNHPDSLLCWLALARLGAIEVPVNTAYLGDVLKHVVRDSSATVLIADAAYAARFSDEIMAGAALETLILRGEPPAALPARLSRLRQLAFADLIAAGRLPTKPPAIAEITDPRQIMAVMYTSGTTGASKGVRCSFAHALEYSRCVVEVLDLKPGDRYYNMLPLFHIAGQWAAVFACLIAGATVVLKPRFSVSAFWDDIRDQKCNVTLLLGAMANLLHRTPVTARDRKHPLDKVLVVPLFPQVREFARRFGIRVTTNYGSTEVGVPLRSGFRAGKPKLFDLVDTRSCGRIVSDRFEVRIVDPNDEEVPPGVPGELVVRPKVPWIVMAGYLNQPEKTLEAWRNLWLHSGDLMMRDRRGNFYFLDRIKDAIRRRGENISSIEVENGILKFPAVLECAVYPVPSALTEQEVMAAVVAKPDNALELAALHRFLEETLPKFMVPRFYRLEAALPKTPTGKIQKFQLRAEGLDAPHWDREAMSASPSKQQRNETIPGRS</sequence>
<dbReference type="RefSeq" id="WP_191908161.1">
    <property type="nucleotide sequence ID" value="NZ_CP042906.1"/>
</dbReference>
<evidence type="ECO:0000313" key="4">
    <source>
        <dbReference type="EMBL" id="QEX18292.1"/>
    </source>
</evidence>
<dbReference type="InterPro" id="IPR025110">
    <property type="entry name" value="AMP-bd_C"/>
</dbReference>
<evidence type="ECO:0000256" key="1">
    <source>
        <dbReference type="SAM" id="MobiDB-lite"/>
    </source>
</evidence>
<dbReference type="KEGG" id="htq:FRZ44_35970"/>
<evidence type="ECO:0000259" key="2">
    <source>
        <dbReference type="Pfam" id="PF00501"/>
    </source>
</evidence>
<organism evidence="4 5">
    <name type="scientific">Hypericibacter terrae</name>
    <dbReference type="NCBI Taxonomy" id="2602015"/>
    <lineage>
        <taxon>Bacteria</taxon>
        <taxon>Pseudomonadati</taxon>
        <taxon>Pseudomonadota</taxon>
        <taxon>Alphaproteobacteria</taxon>
        <taxon>Rhodospirillales</taxon>
        <taxon>Dongiaceae</taxon>
        <taxon>Hypericibacter</taxon>
    </lineage>
</organism>
<feature type="domain" description="AMP-binding enzyme C-terminal" evidence="3">
    <location>
        <begin position="449"/>
        <end position="524"/>
    </location>
</feature>
<dbReference type="GO" id="GO:0016878">
    <property type="term" value="F:acid-thiol ligase activity"/>
    <property type="evidence" value="ECO:0007669"/>
    <property type="project" value="UniProtKB-ARBA"/>
</dbReference>
<proteinExistence type="predicted"/>
<dbReference type="InterPro" id="IPR045851">
    <property type="entry name" value="AMP-bd_C_sf"/>
</dbReference>
<evidence type="ECO:0000259" key="3">
    <source>
        <dbReference type="Pfam" id="PF13193"/>
    </source>
</evidence>
<reference evidence="4 5" key="1">
    <citation type="submission" date="2019-08" db="EMBL/GenBank/DDBJ databases">
        <title>Hyperibacter terrae gen. nov., sp. nov. and Hyperibacter viscosus sp. nov., two new members in the family Rhodospirillaceae isolated from the rhizosphere of Hypericum perforatum.</title>
        <authorList>
            <person name="Noviana Z."/>
        </authorList>
    </citation>
    <scope>NUCLEOTIDE SEQUENCE [LARGE SCALE GENOMIC DNA]</scope>
    <source>
        <strain evidence="4 5">R5913</strain>
    </source>
</reference>
<keyword evidence="4" id="KW-0436">Ligase</keyword>
<dbReference type="EMBL" id="CP042906">
    <property type="protein sequence ID" value="QEX18292.1"/>
    <property type="molecule type" value="Genomic_DNA"/>
</dbReference>
<gene>
    <name evidence="4" type="ORF">FRZ44_35970</name>
</gene>
<dbReference type="InterPro" id="IPR042099">
    <property type="entry name" value="ANL_N_sf"/>
</dbReference>
<name>A0A5J6ML26_9PROT</name>
<protein>
    <submittedName>
        <fullName evidence="4">ATP-dependent acyl-CoA ligase</fullName>
    </submittedName>
</protein>
<dbReference type="PANTHER" id="PTHR43767">
    <property type="entry name" value="LONG-CHAIN-FATTY-ACID--COA LIGASE"/>
    <property type="match status" value="1"/>
</dbReference>
<dbReference type="Pfam" id="PF00501">
    <property type="entry name" value="AMP-binding"/>
    <property type="match status" value="1"/>
</dbReference>
<dbReference type="Gene3D" id="3.40.50.12780">
    <property type="entry name" value="N-terminal domain of ligase-like"/>
    <property type="match status" value="1"/>
</dbReference>
<feature type="compositionally biased region" description="Polar residues" evidence="1">
    <location>
        <begin position="547"/>
        <end position="556"/>
    </location>
</feature>